<dbReference type="AlphaFoldDB" id="A0A6J5ZV73"/>
<evidence type="ECO:0000313" key="2">
    <source>
        <dbReference type="EMBL" id="CAB4345156.1"/>
    </source>
</evidence>
<gene>
    <name evidence="2" type="ORF">UFOPK3522_01053</name>
</gene>
<name>A0A6J5ZV73_9ZZZZ</name>
<sequence>MKRHFTPSLVISVMALFVALGGASYAAIKLPANSVGAAQIKKNAVDSNKVKDRSLLATDFKAGQLPRGETGATGAAGATGATGQTGATGARGTAGPTFSFAYSNLITPVTISSAGTQILNRTISIPYSGKLTVNFTGRIELGGGASLGNDAQATCSAFVNPPTGGSTQVSQIIPSSPAKYFGGITYQGGVISLAFGFDVATAGSYSLSFSCSKQNLTGTPTLEFDRYDMTGVLTGS</sequence>
<protein>
    <submittedName>
        <fullName evidence="2">Unannotated protein</fullName>
    </submittedName>
</protein>
<evidence type="ECO:0000256" key="1">
    <source>
        <dbReference type="SAM" id="MobiDB-lite"/>
    </source>
</evidence>
<organism evidence="2">
    <name type="scientific">freshwater metagenome</name>
    <dbReference type="NCBI Taxonomy" id="449393"/>
    <lineage>
        <taxon>unclassified sequences</taxon>
        <taxon>metagenomes</taxon>
        <taxon>ecological metagenomes</taxon>
    </lineage>
</organism>
<reference evidence="2" key="1">
    <citation type="submission" date="2020-05" db="EMBL/GenBank/DDBJ databases">
        <authorList>
            <person name="Chiriac C."/>
            <person name="Salcher M."/>
            <person name="Ghai R."/>
            <person name="Kavagutti S V."/>
        </authorList>
    </citation>
    <scope>NUCLEOTIDE SEQUENCE</scope>
</reference>
<feature type="region of interest" description="Disordered" evidence="1">
    <location>
        <begin position="66"/>
        <end position="90"/>
    </location>
</feature>
<accession>A0A6J5ZV73</accession>
<proteinExistence type="predicted"/>
<feature type="compositionally biased region" description="Low complexity" evidence="1">
    <location>
        <begin position="68"/>
        <end position="90"/>
    </location>
</feature>
<dbReference type="EMBL" id="CAESAO010000092">
    <property type="protein sequence ID" value="CAB4345156.1"/>
    <property type="molecule type" value="Genomic_DNA"/>
</dbReference>